<comment type="caution">
    <text evidence="19">The sequence shown here is derived from an EMBL/GenBank/DDBJ whole genome shotgun (WGS) entry which is preliminary data.</text>
</comment>
<feature type="chain" id="PRO_5044979823" description="Phospholipase A1" evidence="18">
    <location>
        <begin position="23"/>
        <end position="304"/>
    </location>
</feature>
<comment type="subcellular location">
    <subcellularLocation>
        <location evidence="18">Cell outer membrane</location>
        <topology evidence="18">Multi-pass membrane protein</topology>
    </subcellularLocation>
    <text evidence="18">One of the very few enzymes located there.</text>
</comment>
<evidence type="ECO:0000313" key="20">
    <source>
        <dbReference type="Proteomes" id="UP000815846"/>
    </source>
</evidence>
<evidence type="ECO:0000256" key="10">
    <source>
        <dbReference type="ARBA" id="ARBA00022723"/>
    </source>
</evidence>
<evidence type="ECO:0000256" key="15">
    <source>
        <dbReference type="ARBA" id="ARBA00023098"/>
    </source>
</evidence>
<keyword evidence="13 18" id="KW-0106">Calcium</keyword>
<proteinExistence type="inferred from homology"/>
<dbReference type="PANTHER" id="PTHR40457">
    <property type="entry name" value="PHOSPHOLIPASE A1"/>
    <property type="match status" value="1"/>
</dbReference>
<feature type="signal peptide" evidence="18">
    <location>
        <begin position="1"/>
        <end position="22"/>
    </location>
</feature>
<organism evidence="19 20">
    <name type="scientific">Colwellia echini</name>
    <dbReference type="NCBI Taxonomy" id="1982103"/>
    <lineage>
        <taxon>Bacteria</taxon>
        <taxon>Pseudomonadati</taxon>
        <taxon>Pseudomonadota</taxon>
        <taxon>Gammaproteobacteria</taxon>
        <taxon>Alteromonadales</taxon>
        <taxon>Colwelliaceae</taxon>
        <taxon>Colwellia</taxon>
    </lineage>
</organism>
<dbReference type="PANTHER" id="PTHR40457:SF1">
    <property type="entry name" value="PHOSPHOLIPASE A1"/>
    <property type="match status" value="1"/>
</dbReference>
<comment type="similarity">
    <text evidence="3 18">Belongs to the phospholipase A1 family.</text>
</comment>
<reference evidence="19 20" key="1">
    <citation type="submission" date="2019-08" db="EMBL/GenBank/DDBJ databases">
        <title>Microbe sample from Colwellia echini.</title>
        <authorList>
            <person name="Christiansen L."/>
            <person name="Pathiraja D."/>
            <person name="Schultz-Johansen M."/>
            <person name="Choi I.-G."/>
            <person name="Stougaard P."/>
        </authorList>
    </citation>
    <scope>NUCLEOTIDE SEQUENCE [LARGE SCALE GENOMIC DNA]</scope>
    <source>
        <strain evidence="19 20">A3</strain>
    </source>
</reference>
<dbReference type="SUPFAM" id="SSF56931">
    <property type="entry name" value="Outer membrane phospholipase A (OMPLA)"/>
    <property type="match status" value="1"/>
</dbReference>
<dbReference type="PRINTS" id="PR01486">
    <property type="entry name" value="PHPHLIPASEA1"/>
</dbReference>
<dbReference type="CDD" id="cd00541">
    <property type="entry name" value="OMPLA"/>
    <property type="match status" value="1"/>
</dbReference>
<evidence type="ECO:0000256" key="18">
    <source>
        <dbReference type="RuleBase" id="RU366027"/>
    </source>
</evidence>
<comment type="catalytic activity">
    <reaction evidence="1 18">
        <text>a 1,2-diacyl-sn-glycero-3-phosphocholine + H2O = a 2-acyl-sn-glycero-3-phosphocholine + a fatty acid + H(+)</text>
        <dbReference type="Rhea" id="RHEA:18689"/>
        <dbReference type="ChEBI" id="CHEBI:15377"/>
        <dbReference type="ChEBI" id="CHEBI:15378"/>
        <dbReference type="ChEBI" id="CHEBI:28868"/>
        <dbReference type="ChEBI" id="CHEBI:57643"/>
        <dbReference type="ChEBI" id="CHEBI:57875"/>
        <dbReference type="EC" id="3.1.1.32"/>
    </reaction>
</comment>
<dbReference type="Proteomes" id="UP000815846">
    <property type="component" value="Unassembled WGS sequence"/>
</dbReference>
<keyword evidence="11 18" id="KW-0732">Signal</keyword>
<keyword evidence="8" id="KW-1134">Transmembrane beta strand</keyword>
<accession>A0ABY3MX00</accession>
<evidence type="ECO:0000256" key="11">
    <source>
        <dbReference type="ARBA" id="ARBA00022729"/>
    </source>
</evidence>
<dbReference type="EMBL" id="PJAI02000008">
    <property type="protein sequence ID" value="TYK65728.1"/>
    <property type="molecule type" value="Genomic_DNA"/>
</dbReference>
<keyword evidence="20" id="KW-1185">Reference proteome</keyword>
<evidence type="ECO:0000256" key="9">
    <source>
        <dbReference type="ARBA" id="ARBA00022692"/>
    </source>
</evidence>
<evidence type="ECO:0000256" key="16">
    <source>
        <dbReference type="ARBA" id="ARBA00023136"/>
    </source>
</evidence>
<gene>
    <name evidence="19" type="ORF">CWS31_008745</name>
</gene>
<comment type="subunit">
    <text evidence="4 18">Homodimer; dimerization is reversible, and the dimeric form is the active one.</text>
</comment>
<comment type="cofactor">
    <cofactor evidence="18">
        <name>Ca(2+)</name>
        <dbReference type="ChEBI" id="CHEBI:29108"/>
    </cofactor>
    <text evidence="18">Binds 1 Ca(2+) ion per monomer. In the dimeric form the Ca(2+) is bound by different amino acids with binding of each Ca(2+) shared with ligands coming from each monomer. The Ca(2+) ion may have a role in catalysis.</text>
</comment>
<keyword evidence="17 18" id="KW-0998">Cell outer membrane</keyword>
<evidence type="ECO:0000256" key="12">
    <source>
        <dbReference type="ARBA" id="ARBA00022801"/>
    </source>
</evidence>
<comment type="catalytic activity">
    <reaction evidence="2 18">
        <text>a 1,2-diacyl-sn-glycero-3-phosphocholine + H2O = a 1-acyl-sn-glycero-3-phosphocholine + a fatty acid + H(+)</text>
        <dbReference type="Rhea" id="RHEA:15801"/>
        <dbReference type="ChEBI" id="CHEBI:15377"/>
        <dbReference type="ChEBI" id="CHEBI:15378"/>
        <dbReference type="ChEBI" id="CHEBI:28868"/>
        <dbReference type="ChEBI" id="CHEBI:57643"/>
        <dbReference type="ChEBI" id="CHEBI:58168"/>
        <dbReference type="EC" id="3.1.1.4"/>
    </reaction>
</comment>
<evidence type="ECO:0000256" key="7">
    <source>
        <dbReference type="ARBA" id="ARBA00021726"/>
    </source>
</evidence>
<dbReference type="EC" id="3.1.1.4" evidence="6 18"/>
<sequence length="304" mass="34826">MKNMIQISLAVIISSVSFVTFSQSTQVVDESPVIETEANAIEKTKSILDDKVKSTKESNINPFTISQYKRNYILPITYITNPNPETGDNIEAKYQISIKLPFYLEQDKSSGLFVGFTTKSYWQLYSSSLSKPFRATDYEPEIFYSWANELSILGFKFNGIQLGFNHQSNGQSNEFSRSWNRLFASVLFSDDTSLYYIKAWYRIPEGEKETTLSVDGDDNPDITDFLGNMELGYGTKWGDFELVGKLRNNLKLDDNKGSIELNISYPITDNYDILLQYFNGYGDSLIDYNRHQSRIGLGMQLKFF</sequence>
<dbReference type="EC" id="3.1.1.32" evidence="5 18"/>
<evidence type="ECO:0000256" key="17">
    <source>
        <dbReference type="ARBA" id="ARBA00023237"/>
    </source>
</evidence>
<keyword evidence="16" id="KW-0472">Membrane</keyword>
<protein>
    <recommendedName>
        <fullName evidence="7 18">Phospholipase A1</fullName>
        <ecNumber evidence="5 18">3.1.1.32</ecNumber>
        <ecNumber evidence="6 18">3.1.1.4</ecNumber>
    </recommendedName>
    <alternativeName>
        <fullName evidence="18">Phosphatidylcholine 1-acylhydrolase</fullName>
    </alternativeName>
</protein>
<dbReference type="Gene3D" id="2.40.230.10">
    <property type="entry name" value="Phospholipase A1"/>
    <property type="match status" value="1"/>
</dbReference>
<evidence type="ECO:0000256" key="6">
    <source>
        <dbReference type="ARBA" id="ARBA00013278"/>
    </source>
</evidence>
<name>A0ABY3MX00_9GAMM</name>
<evidence type="ECO:0000256" key="4">
    <source>
        <dbReference type="ARBA" id="ARBA00011702"/>
    </source>
</evidence>
<evidence type="ECO:0000256" key="3">
    <source>
        <dbReference type="ARBA" id="ARBA00010525"/>
    </source>
</evidence>
<evidence type="ECO:0000256" key="1">
    <source>
        <dbReference type="ARBA" id="ARBA00000111"/>
    </source>
</evidence>
<keyword evidence="14 18" id="KW-0442">Lipid degradation</keyword>
<keyword evidence="15 18" id="KW-0443">Lipid metabolism</keyword>
<evidence type="ECO:0000256" key="14">
    <source>
        <dbReference type="ARBA" id="ARBA00022963"/>
    </source>
</evidence>
<comment type="function">
    <text evidence="18">Hydrolysis of phosphatidylcholine with phospholipase A2 (EC 3.1.1.4) and phospholipase A1 (EC 3.1.1.32) activities.</text>
</comment>
<dbReference type="InterPro" id="IPR003187">
    <property type="entry name" value="PLipase_A1"/>
</dbReference>
<evidence type="ECO:0000256" key="2">
    <source>
        <dbReference type="ARBA" id="ARBA00001604"/>
    </source>
</evidence>
<evidence type="ECO:0000256" key="5">
    <source>
        <dbReference type="ARBA" id="ARBA00013179"/>
    </source>
</evidence>
<dbReference type="InterPro" id="IPR036541">
    <property type="entry name" value="PLipase_A1_sf"/>
</dbReference>
<keyword evidence="10 18" id="KW-0479">Metal-binding</keyword>
<evidence type="ECO:0000313" key="19">
    <source>
        <dbReference type="EMBL" id="TYK65728.1"/>
    </source>
</evidence>
<dbReference type="Pfam" id="PF02253">
    <property type="entry name" value="PLA1"/>
    <property type="match status" value="1"/>
</dbReference>
<dbReference type="RefSeq" id="WP_101344839.1">
    <property type="nucleotide sequence ID" value="NZ_PJAI02000008.1"/>
</dbReference>
<keyword evidence="12 18" id="KW-0378">Hydrolase</keyword>
<evidence type="ECO:0000256" key="8">
    <source>
        <dbReference type="ARBA" id="ARBA00022452"/>
    </source>
</evidence>
<keyword evidence="9" id="KW-0812">Transmembrane</keyword>
<evidence type="ECO:0000256" key="13">
    <source>
        <dbReference type="ARBA" id="ARBA00022837"/>
    </source>
</evidence>